<dbReference type="Pfam" id="PF13655">
    <property type="entry name" value="RVT_N"/>
    <property type="match status" value="1"/>
</dbReference>
<comment type="caution">
    <text evidence="3">The sequence shown here is derived from an EMBL/GenBank/DDBJ whole genome shotgun (WGS) entry which is preliminary data.</text>
</comment>
<organism evidence="3 4">
    <name type="scientific">Streptomyces yunnanensis</name>
    <dbReference type="NCBI Taxonomy" id="156453"/>
    <lineage>
        <taxon>Bacteria</taxon>
        <taxon>Bacillati</taxon>
        <taxon>Actinomycetota</taxon>
        <taxon>Actinomycetes</taxon>
        <taxon>Kitasatosporales</taxon>
        <taxon>Streptomycetaceae</taxon>
        <taxon>Streptomyces</taxon>
    </lineage>
</organism>
<evidence type="ECO:0000259" key="2">
    <source>
        <dbReference type="Pfam" id="PF13655"/>
    </source>
</evidence>
<dbReference type="InterPro" id="IPR043502">
    <property type="entry name" value="DNA/RNA_pol_sf"/>
</dbReference>
<feature type="compositionally biased region" description="Basic and acidic residues" evidence="1">
    <location>
        <begin position="227"/>
        <end position="241"/>
    </location>
</feature>
<dbReference type="GO" id="GO:0003964">
    <property type="term" value="F:RNA-directed DNA polymerase activity"/>
    <property type="evidence" value="ECO:0007669"/>
    <property type="project" value="UniProtKB-KW"/>
</dbReference>
<feature type="domain" description="Reverse transcriptase N-terminal" evidence="2">
    <location>
        <begin position="30"/>
        <end position="109"/>
    </location>
</feature>
<accession>A0A9X8R0G8</accession>
<dbReference type="PANTHER" id="PTHR34047">
    <property type="entry name" value="NUCLEAR INTRON MATURASE 1, MITOCHONDRIAL-RELATED"/>
    <property type="match status" value="1"/>
</dbReference>
<dbReference type="InterPro" id="IPR025960">
    <property type="entry name" value="RVT_N"/>
</dbReference>
<dbReference type="PANTHER" id="PTHR34047:SF10">
    <property type="entry name" value="GROUP II INTRON-ASSOCIATED OPEN READING FRAME"/>
    <property type="match status" value="1"/>
</dbReference>
<keyword evidence="3" id="KW-0808">Transferase</keyword>
<evidence type="ECO:0000256" key="1">
    <source>
        <dbReference type="SAM" id="MobiDB-lite"/>
    </source>
</evidence>
<feature type="compositionally biased region" description="Basic and acidic residues" evidence="1">
    <location>
        <begin position="205"/>
        <end position="217"/>
    </location>
</feature>
<name>A0A9X8R0G8_9ACTN</name>
<protein>
    <submittedName>
        <fullName evidence="3">Reverse transcriptase (RNA-dependent DNA polymerase)</fullName>
    </submittedName>
</protein>
<sequence length="254" mass="28535">MTTAAAPKEKLDAPASAGVNGPEGGFFMDWDSIDWNRAQENVRRVRQRIFTASKDEDLAKVRNPQKLMLRSLSNTLIGVRRVTEVNGGRKTAGVDRQLVLTAPGKAELARFIQQRGNVWRARPVRRVFIYNTLNGKNLQRLWILDADLAAAFDRIDHDHLLAQLGTFPARGMVRQWLKAGVVERGRFTPTEEGTPQGRGDQPCAPERRPPWDGDGRGHALLPHRSPRRSEHARQPGRDQIRRRSGGHMPQPQSG</sequence>
<keyword evidence="3" id="KW-0548">Nucleotidyltransferase</keyword>
<feature type="region of interest" description="Disordered" evidence="1">
    <location>
        <begin position="185"/>
        <end position="254"/>
    </location>
</feature>
<proteinExistence type="predicted"/>
<dbReference type="Proteomes" id="UP000184388">
    <property type="component" value="Unassembled WGS sequence"/>
</dbReference>
<dbReference type="SUPFAM" id="SSF56672">
    <property type="entry name" value="DNA/RNA polymerases"/>
    <property type="match status" value="1"/>
</dbReference>
<dbReference type="EMBL" id="FRBK01000047">
    <property type="protein sequence ID" value="SHN34660.1"/>
    <property type="molecule type" value="Genomic_DNA"/>
</dbReference>
<reference evidence="4" key="1">
    <citation type="submission" date="2016-11" db="EMBL/GenBank/DDBJ databases">
        <authorList>
            <person name="Jaros S."/>
            <person name="Januszkiewicz K."/>
            <person name="Wedrychowicz H."/>
        </authorList>
    </citation>
    <scope>NUCLEOTIDE SEQUENCE [LARGE SCALE GENOMIC DNA]</scope>
    <source>
        <strain evidence="4">CGMCC 4.3555</strain>
    </source>
</reference>
<dbReference type="AlphaFoldDB" id="A0A9X8R0G8"/>
<keyword evidence="3" id="KW-0695">RNA-directed DNA polymerase</keyword>
<dbReference type="InterPro" id="IPR051083">
    <property type="entry name" value="GrpII_Intron_Splice-Mob/Def"/>
</dbReference>
<evidence type="ECO:0000313" key="4">
    <source>
        <dbReference type="Proteomes" id="UP000184388"/>
    </source>
</evidence>
<evidence type="ECO:0000313" key="3">
    <source>
        <dbReference type="EMBL" id="SHN34660.1"/>
    </source>
</evidence>
<gene>
    <name evidence="3" type="ORF">SAMN05216268_1475</name>
</gene>